<dbReference type="CDD" id="cd06261">
    <property type="entry name" value="TM_PBP2"/>
    <property type="match status" value="1"/>
</dbReference>
<feature type="domain" description="ABC transmembrane type-1" evidence="8">
    <location>
        <begin position="74"/>
        <end position="279"/>
    </location>
</feature>
<dbReference type="GO" id="GO:0005886">
    <property type="term" value="C:plasma membrane"/>
    <property type="evidence" value="ECO:0007669"/>
    <property type="project" value="UniProtKB-SubCell"/>
</dbReference>
<dbReference type="EMBL" id="CAQI01000046">
    <property type="protein sequence ID" value="CCQ46942.1"/>
    <property type="molecule type" value="Genomic_DNA"/>
</dbReference>
<dbReference type="GO" id="GO:0016787">
    <property type="term" value="F:hydrolase activity"/>
    <property type="evidence" value="ECO:0007669"/>
    <property type="project" value="UniProtKB-KW"/>
</dbReference>
<evidence type="ECO:0000256" key="5">
    <source>
        <dbReference type="ARBA" id="ARBA00022989"/>
    </source>
</evidence>
<feature type="transmembrane region" description="Helical" evidence="7">
    <location>
        <begin position="113"/>
        <end position="140"/>
    </location>
</feature>
<proteinExistence type="inferred from homology"/>
<keyword evidence="5 7" id="KW-1133">Transmembrane helix</keyword>
<feature type="transmembrane region" description="Helical" evidence="7">
    <location>
        <begin position="259"/>
        <end position="279"/>
    </location>
</feature>
<evidence type="ECO:0000313" key="9">
    <source>
        <dbReference type="EMBL" id="CCQ46942.1"/>
    </source>
</evidence>
<dbReference type="PANTHER" id="PTHR43163:SF6">
    <property type="entry name" value="DIPEPTIDE TRANSPORT SYSTEM PERMEASE PROTEIN DPPB-RELATED"/>
    <property type="match status" value="1"/>
</dbReference>
<gene>
    <name evidence="9" type="ORF">ARTSIC4J27_2918</name>
</gene>
<evidence type="ECO:0000259" key="8">
    <source>
        <dbReference type="PROSITE" id="PS50928"/>
    </source>
</evidence>
<dbReference type="Pfam" id="PF19300">
    <property type="entry name" value="BPD_transp_1_N"/>
    <property type="match status" value="1"/>
</dbReference>
<keyword evidence="10" id="KW-1185">Reference proteome</keyword>
<dbReference type="EC" id="3.6.3.-" evidence="9"/>
<feature type="transmembrane region" description="Helical" evidence="7">
    <location>
        <begin position="160"/>
        <end position="179"/>
    </location>
</feature>
<protein>
    <submittedName>
        <fullName evidence="9">Binding--dependent transport system inner membrane component family protein</fullName>
        <ecNumber evidence="9">3.6.3.-</ecNumber>
    </submittedName>
</protein>
<comment type="similarity">
    <text evidence="7">Belongs to the binding-protein-dependent transport system permease family.</text>
</comment>
<evidence type="ECO:0000256" key="1">
    <source>
        <dbReference type="ARBA" id="ARBA00004651"/>
    </source>
</evidence>
<dbReference type="InterPro" id="IPR035906">
    <property type="entry name" value="MetI-like_sf"/>
</dbReference>
<comment type="caution">
    <text evidence="9">The sequence shown here is derived from an EMBL/GenBank/DDBJ whole genome shotgun (WGS) entry which is preliminary data.</text>
</comment>
<dbReference type="AlphaFoldDB" id="A0A024H4Z6"/>
<dbReference type="InterPro" id="IPR000515">
    <property type="entry name" value="MetI-like"/>
</dbReference>
<dbReference type="GO" id="GO:0055085">
    <property type="term" value="P:transmembrane transport"/>
    <property type="evidence" value="ECO:0007669"/>
    <property type="project" value="InterPro"/>
</dbReference>
<feature type="transmembrane region" description="Helical" evidence="7">
    <location>
        <begin position="80"/>
        <end position="101"/>
    </location>
</feature>
<keyword evidence="2 7" id="KW-0813">Transport</keyword>
<keyword evidence="6 7" id="KW-0472">Membrane</keyword>
<sequence length="292" mass="31544">MTSFMLELVPGSPAVSIAGDYATPEVIAAINEQYGFEKPVMERYVDWVAGVFQGDFGRSYLDRTPVFDSLIERAPMTLQLAFGAILLALLISIPLALFCAFRPDTFVDRVVNALTSGLIAIPAFVTSLFFVYALSVTLGWLPVTGWVPFTTDPVKNLRHAFIPTLALSLPAAAVFVRVLRADLVGTLQQDFITLARAKGLPSTPILVRHALRPSSFSLLTVAGLRLAELVGGTIVIETIFSIPGIGAYLIRAVLGGDLIVVQGVVLFMAVAYLGINFVVDSTYRLLDPRIAK</sequence>
<evidence type="ECO:0000256" key="7">
    <source>
        <dbReference type="RuleBase" id="RU363032"/>
    </source>
</evidence>
<feature type="transmembrane region" description="Helical" evidence="7">
    <location>
        <begin position="234"/>
        <end position="253"/>
    </location>
</feature>
<evidence type="ECO:0000256" key="2">
    <source>
        <dbReference type="ARBA" id="ARBA00022448"/>
    </source>
</evidence>
<dbReference type="Proteomes" id="UP000035722">
    <property type="component" value="Unassembled WGS sequence"/>
</dbReference>
<dbReference type="Gene3D" id="1.10.3720.10">
    <property type="entry name" value="MetI-like"/>
    <property type="match status" value="1"/>
</dbReference>
<dbReference type="STRING" id="861266.ARTSIC4J27_2918"/>
<comment type="subcellular location">
    <subcellularLocation>
        <location evidence="1 7">Cell membrane</location>
        <topology evidence="1 7">Multi-pass membrane protein</topology>
    </subcellularLocation>
</comment>
<dbReference type="InterPro" id="IPR045621">
    <property type="entry name" value="BPD_transp_1_N"/>
</dbReference>
<dbReference type="PANTHER" id="PTHR43163">
    <property type="entry name" value="DIPEPTIDE TRANSPORT SYSTEM PERMEASE PROTEIN DPPB-RELATED"/>
    <property type="match status" value="1"/>
</dbReference>
<dbReference type="Pfam" id="PF00528">
    <property type="entry name" value="BPD_transp_1"/>
    <property type="match status" value="1"/>
</dbReference>
<dbReference type="PROSITE" id="PS50928">
    <property type="entry name" value="ABC_TM1"/>
    <property type="match status" value="1"/>
</dbReference>
<reference evidence="10" key="1">
    <citation type="journal article" date="2014" name="Genome Announc.">
        <title>Genome Sequence of Arthrobacter siccitolerans 4J27, a Xeroprotectant-Producing Desiccation-Tolerant Microorganism.</title>
        <authorList>
            <person name="Manzanera M."/>
            <person name="Santa-Cruz-Calvo L."/>
            <person name="Vilchez J.I."/>
            <person name="Garcia-Fontana C."/>
            <person name="Silva-Castro G.A."/>
            <person name="Calvo C."/>
            <person name="Gonzalez-Lopez J."/>
        </authorList>
    </citation>
    <scope>NUCLEOTIDE SEQUENCE [LARGE SCALE GENOMIC DNA]</scope>
    <source>
        <strain evidence="10">4J27</strain>
    </source>
</reference>
<evidence type="ECO:0000256" key="4">
    <source>
        <dbReference type="ARBA" id="ARBA00022692"/>
    </source>
</evidence>
<evidence type="ECO:0000313" key="10">
    <source>
        <dbReference type="Proteomes" id="UP000035722"/>
    </source>
</evidence>
<keyword evidence="4 7" id="KW-0812">Transmembrane</keyword>
<keyword evidence="3" id="KW-1003">Cell membrane</keyword>
<evidence type="ECO:0000256" key="3">
    <source>
        <dbReference type="ARBA" id="ARBA00022475"/>
    </source>
</evidence>
<organism evidence="9 10">
    <name type="scientific">Pseudarthrobacter siccitolerans</name>
    <dbReference type="NCBI Taxonomy" id="861266"/>
    <lineage>
        <taxon>Bacteria</taxon>
        <taxon>Bacillati</taxon>
        <taxon>Actinomycetota</taxon>
        <taxon>Actinomycetes</taxon>
        <taxon>Micrococcales</taxon>
        <taxon>Micrococcaceae</taxon>
        <taxon>Pseudarthrobacter</taxon>
    </lineage>
</organism>
<accession>A0A024H4Z6</accession>
<evidence type="ECO:0000256" key="6">
    <source>
        <dbReference type="ARBA" id="ARBA00023136"/>
    </source>
</evidence>
<keyword evidence="9" id="KW-0378">Hydrolase</keyword>
<dbReference type="SUPFAM" id="SSF161098">
    <property type="entry name" value="MetI-like"/>
    <property type="match status" value="1"/>
</dbReference>
<name>A0A024H4Z6_9MICC</name>